<evidence type="ECO:0000313" key="4">
    <source>
        <dbReference type="Proteomes" id="UP000070533"/>
    </source>
</evidence>
<dbReference type="PATRIC" id="fig|28128.5.peg.1363"/>
<dbReference type="Proteomes" id="UP000070533">
    <property type="component" value="Unassembled WGS sequence"/>
</dbReference>
<dbReference type="STRING" id="28128.HMPREF3226_01340"/>
<feature type="chain" id="PRO_5007458710" evidence="1">
    <location>
        <begin position="21"/>
        <end position="386"/>
    </location>
</feature>
<protein>
    <submittedName>
        <fullName evidence="3">TonB family domain protein</fullName>
    </submittedName>
</protein>
<dbReference type="EMBL" id="LRQG01000092">
    <property type="protein sequence ID" value="KXA39504.1"/>
    <property type="molecule type" value="Genomic_DNA"/>
</dbReference>
<dbReference type="eggNOG" id="COG0515">
    <property type="taxonomic scope" value="Bacteria"/>
</dbReference>
<dbReference type="OrthoDB" id="697275at2"/>
<evidence type="ECO:0000256" key="1">
    <source>
        <dbReference type="SAM" id="SignalP"/>
    </source>
</evidence>
<name>A0A133Q9H9_9BACT</name>
<dbReference type="InterPro" id="IPR037682">
    <property type="entry name" value="TonB_C"/>
</dbReference>
<dbReference type="RefSeq" id="WP_082745796.1">
    <property type="nucleotide sequence ID" value="NZ_KQ957245.1"/>
</dbReference>
<comment type="caution">
    <text evidence="3">The sequence shown here is derived from an EMBL/GenBank/DDBJ whole genome shotgun (WGS) entry which is preliminary data.</text>
</comment>
<dbReference type="eggNOG" id="COG0810">
    <property type="taxonomic scope" value="Bacteria"/>
</dbReference>
<dbReference type="SUPFAM" id="SSF74653">
    <property type="entry name" value="TolA/TonB C-terminal domain"/>
    <property type="match status" value="1"/>
</dbReference>
<accession>A0A133Q9H9</accession>
<dbReference type="Pfam" id="PF03544">
    <property type="entry name" value="TonB_C"/>
    <property type="match status" value="1"/>
</dbReference>
<organism evidence="3 4">
    <name type="scientific">Prevotella corporis</name>
    <dbReference type="NCBI Taxonomy" id="28128"/>
    <lineage>
        <taxon>Bacteria</taxon>
        <taxon>Pseudomonadati</taxon>
        <taxon>Bacteroidota</taxon>
        <taxon>Bacteroidia</taxon>
        <taxon>Bacteroidales</taxon>
        <taxon>Prevotellaceae</taxon>
        <taxon>Prevotella</taxon>
    </lineage>
</organism>
<dbReference type="GO" id="GO:0055085">
    <property type="term" value="P:transmembrane transport"/>
    <property type="evidence" value="ECO:0007669"/>
    <property type="project" value="InterPro"/>
</dbReference>
<reference evidence="4" key="1">
    <citation type="submission" date="2016-01" db="EMBL/GenBank/DDBJ databases">
        <authorList>
            <person name="Mitreva M."/>
            <person name="Pepin K.H."/>
            <person name="Mihindukulasuriya K.A."/>
            <person name="Fulton R."/>
            <person name="Fronick C."/>
            <person name="O'Laughlin M."/>
            <person name="Miner T."/>
            <person name="Herter B."/>
            <person name="Rosa B.A."/>
            <person name="Cordes M."/>
            <person name="Tomlinson C."/>
            <person name="Wollam A."/>
            <person name="Palsikar V.B."/>
            <person name="Mardis E.R."/>
            <person name="Wilson R.K."/>
        </authorList>
    </citation>
    <scope>NUCLEOTIDE SEQUENCE [LARGE SCALE GENOMIC DNA]</scope>
    <source>
        <strain evidence="4">MJR7716</strain>
    </source>
</reference>
<evidence type="ECO:0000313" key="3">
    <source>
        <dbReference type="EMBL" id="KXA39504.1"/>
    </source>
</evidence>
<keyword evidence="1" id="KW-0732">Signal</keyword>
<sequence length="386" mass="44358">MRYRFLLLCVLFLQTPFLFATGQSADVVRYEGKTWQLLARPISFDAILRAKVRHGLPKAYGWSTANWDGFTGYWSIENDRLLLDSVVYQVEGSHRRMGKKSFNRIFRRYLRNGRVVASWVTDDLRIADGKLLSYVHYGFERNYENEVVLKVERGKVVGRKPYHNKIYPGYTLRQVLNSDSIGRFLPLAMFPNLKGKRIVTKIQLFPSSCRQFADSCRVSILRLGSDTLSKAEEDSVKSLISNALIAVYPWQESQINGQRYLGVNVNAAVTVPFSGSTSTHSEPIFTLCDEMPRFPGGRLAMDKFIIEHLQWPTHAIECDAVWRIVVRVVVEPDGSLTCPTLLRRTDAPYEVEALKLVRQFPRFIPGRQGGKPVRCWFPIVVRFQLW</sequence>
<dbReference type="Gene3D" id="3.30.1150.10">
    <property type="match status" value="1"/>
</dbReference>
<proteinExistence type="predicted"/>
<feature type="domain" description="TonB C-terminal" evidence="2">
    <location>
        <begin position="308"/>
        <end position="385"/>
    </location>
</feature>
<dbReference type="AlphaFoldDB" id="A0A133Q9H9"/>
<keyword evidence="4" id="KW-1185">Reference proteome</keyword>
<feature type="signal peptide" evidence="1">
    <location>
        <begin position="1"/>
        <end position="20"/>
    </location>
</feature>
<evidence type="ECO:0000259" key="2">
    <source>
        <dbReference type="Pfam" id="PF03544"/>
    </source>
</evidence>
<gene>
    <name evidence="3" type="ORF">HMPREF3226_01340</name>
</gene>